<feature type="transmembrane region" description="Helical" evidence="9">
    <location>
        <begin position="448"/>
        <end position="466"/>
    </location>
</feature>
<organism evidence="11 12">
    <name type="scientific">Collybiopsis confluens</name>
    <dbReference type="NCBI Taxonomy" id="2823264"/>
    <lineage>
        <taxon>Eukaryota</taxon>
        <taxon>Fungi</taxon>
        <taxon>Dikarya</taxon>
        <taxon>Basidiomycota</taxon>
        <taxon>Agaricomycotina</taxon>
        <taxon>Agaricomycetes</taxon>
        <taxon>Agaricomycetidae</taxon>
        <taxon>Agaricales</taxon>
        <taxon>Marasmiineae</taxon>
        <taxon>Omphalotaceae</taxon>
        <taxon>Collybiopsis</taxon>
    </lineage>
</organism>
<evidence type="ECO:0000259" key="10">
    <source>
        <dbReference type="PROSITE" id="PS50850"/>
    </source>
</evidence>
<dbReference type="Gene3D" id="1.20.1250.20">
    <property type="entry name" value="MFS general substrate transporter like domains"/>
    <property type="match status" value="1"/>
</dbReference>
<evidence type="ECO:0000256" key="1">
    <source>
        <dbReference type="ARBA" id="ARBA00004141"/>
    </source>
</evidence>
<dbReference type="AlphaFoldDB" id="A0A8H5MDE2"/>
<dbReference type="SUPFAM" id="SSF103473">
    <property type="entry name" value="MFS general substrate transporter"/>
    <property type="match status" value="1"/>
</dbReference>
<feature type="transmembrane region" description="Helical" evidence="9">
    <location>
        <begin position="316"/>
        <end position="337"/>
    </location>
</feature>
<gene>
    <name evidence="11" type="ORF">D9757_003637</name>
</gene>
<dbReference type="GO" id="GO:0016020">
    <property type="term" value="C:membrane"/>
    <property type="evidence" value="ECO:0007669"/>
    <property type="project" value="UniProtKB-SubCell"/>
</dbReference>
<dbReference type="InterPro" id="IPR050360">
    <property type="entry name" value="MFS_Sugar_Transporters"/>
</dbReference>
<dbReference type="GO" id="GO:0005351">
    <property type="term" value="F:carbohydrate:proton symporter activity"/>
    <property type="evidence" value="ECO:0007669"/>
    <property type="project" value="TreeGrafter"/>
</dbReference>
<feature type="transmembrane region" description="Helical" evidence="9">
    <location>
        <begin position="413"/>
        <end position="436"/>
    </location>
</feature>
<dbReference type="InterPro" id="IPR020846">
    <property type="entry name" value="MFS_dom"/>
</dbReference>
<dbReference type="InterPro" id="IPR036259">
    <property type="entry name" value="MFS_trans_sf"/>
</dbReference>
<keyword evidence="3 8" id="KW-0813">Transport</keyword>
<dbReference type="Proteomes" id="UP000518752">
    <property type="component" value="Unassembled WGS sequence"/>
</dbReference>
<evidence type="ECO:0000256" key="3">
    <source>
        <dbReference type="ARBA" id="ARBA00022448"/>
    </source>
</evidence>
<evidence type="ECO:0000256" key="8">
    <source>
        <dbReference type="RuleBase" id="RU003346"/>
    </source>
</evidence>
<dbReference type="PANTHER" id="PTHR48022">
    <property type="entry name" value="PLASTIDIC GLUCOSE TRANSPORTER 4"/>
    <property type="match status" value="1"/>
</dbReference>
<dbReference type="InterPro" id="IPR005828">
    <property type="entry name" value="MFS_sugar_transport-like"/>
</dbReference>
<evidence type="ECO:0000313" key="11">
    <source>
        <dbReference type="EMBL" id="KAF5389887.1"/>
    </source>
</evidence>
<evidence type="ECO:0000256" key="2">
    <source>
        <dbReference type="ARBA" id="ARBA00010992"/>
    </source>
</evidence>
<evidence type="ECO:0000313" key="12">
    <source>
        <dbReference type="Proteomes" id="UP000518752"/>
    </source>
</evidence>
<comment type="caution">
    <text evidence="11">The sequence shown here is derived from an EMBL/GenBank/DDBJ whole genome shotgun (WGS) entry which is preliminary data.</text>
</comment>
<dbReference type="EMBL" id="JAACJN010000019">
    <property type="protein sequence ID" value="KAF5389887.1"/>
    <property type="molecule type" value="Genomic_DNA"/>
</dbReference>
<feature type="domain" description="Major facilitator superfamily (MFS) profile" evidence="10">
    <location>
        <begin position="18"/>
        <end position="470"/>
    </location>
</feature>
<dbReference type="InterPro" id="IPR003663">
    <property type="entry name" value="Sugar/inositol_transpt"/>
</dbReference>
<evidence type="ECO:0000256" key="7">
    <source>
        <dbReference type="ARBA" id="ARBA00049119"/>
    </source>
</evidence>
<dbReference type="InterPro" id="IPR005829">
    <property type="entry name" value="Sugar_transporter_CS"/>
</dbReference>
<dbReference type="OrthoDB" id="6612291at2759"/>
<dbReference type="PANTHER" id="PTHR48022:SF77">
    <property type="entry name" value="MAJOR FACILITATOR SUPERFAMILY (MFS) PROFILE DOMAIN-CONTAINING PROTEIN"/>
    <property type="match status" value="1"/>
</dbReference>
<feature type="transmembrane region" description="Helical" evidence="9">
    <location>
        <begin position="153"/>
        <end position="172"/>
    </location>
</feature>
<name>A0A8H5MDE2_9AGAR</name>
<protein>
    <recommendedName>
        <fullName evidence="10">Major facilitator superfamily (MFS) profile domain-containing protein</fullName>
    </recommendedName>
</protein>
<reference evidence="11 12" key="1">
    <citation type="journal article" date="2020" name="ISME J.">
        <title>Uncovering the hidden diversity of litter-decomposition mechanisms in mushroom-forming fungi.</title>
        <authorList>
            <person name="Floudas D."/>
            <person name="Bentzer J."/>
            <person name="Ahren D."/>
            <person name="Johansson T."/>
            <person name="Persson P."/>
            <person name="Tunlid A."/>
        </authorList>
    </citation>
    <scope>NUCLEOTIDE SEQUENCE [LARGE SCALE GENOMIC DNA]</scope>
    <source>
        <strain evidence="11 12">CBS 406.79</strain>
    </source>
</reference>
<keyword evidence="12" id="KW-1185">Reference proteome</keyword>
<feature type="transmembrane region" description="Helical" evidence="9">
    <location>
        <begin position="184"/>
        <end position="206"/>
    </location>
</feature>
<feature type="transmembrane region" description="Helical" evidence="9">
    <location>
        <begin position="95"/>
        <end position="114"/>
    </location>
</feature>
<keyword evidence="4 9" id="KW-0812">Transmembrane</keyword>
<keyword evidence="6 9" id="KW-0472">Membrane</keyword>
<keyword evidence="5 9" id="KW-1133">Transmembrane helix</keyword>
<sequence length="527" mass="56660">MAPLKVIKAALTPKLLGITLFLALGNVIYGYDTASFGGVQAIPAFGKQFGIFDPTLGRYALSAKTSSLLTSLAFAGKLIGTIIIGPCTERFGHKLGMFILCIVTIIGTILECTAKTAAQFLVGRIVVYIGVGIVENVVPTYQSEIVPAPARGFVVGSLQMFLVCGALVASGVNRRYSQAVTSSGWIIPVSIQAITPVLILAGLSFIPPSPRWLLYKGRRDEAIAVLESVRPKQDVAAGLCVEEANAIEESIREEAEIRKSGTAEKLGWLDLFRGPNLRRTTIATIVFAFQQLTGQGFSSQYGTVFYIREGLGAKSFTYSLINTAVSLPVCFMGMVLLEYFGRRPVLIWGAFFQSLFLYITAGLGGQAGKLPSAQINMMVAATMLFNFSFSASWAPLSYVVASEVGTGALREKTMAFSSIINVICAFAVSFTLPYLLNPPYANLQAKVGYIYGSIAAVAMLCAMFFVPETKGRSLEELDELFEQKPSIKAWRFSSTKTTGIGAKVAALEGSRRSELGSDEDADIVQSL</sequence>
<feature type="transmembrane region" description="Helical" evidence="9">
    <location>
        <begin position="344"/>
        <end position="363"/>
    </location>
</feature>
<comment type="similarity">
    <text evidence="2 8">Belongs to the major facilitator superfamily. Sugar transporter (TC 2.A.1.1) family.</text>
</comment>
<dbReference type="Pfam" id="PF00083">
    <property type="entry name" value="Sugar_tr"/>
    <property type="match status" value="1"/>
</dbReference>
<evidence type="ECO:0000256" key="6">
    <source>
        <dbReference type="ARBA" id="ARBA00023136"/>
    </source>
</evidence>
<feature type="transmembrane region" description="Helical" evidence="9">
    <location>
        <begin position="375"/>
        <end position="401"/>
    </location>
</feature>
<evidence type="ECO:0000256" key="9">
    <source>
        <dbReference type="SAM" id="Phobius"/>
    </source>
</evidence>
<dbReference type="PROSITE" id="PS50850">
    <property type="entry name" value="MFS"/>
    <property type="match status" value="1"/>
</dbReference>
<feature type="transmembrane region" description="Helical" evidence="9">
    <location>
        <begin position="121"/>
        <end position="141"/>
    </location>
</feature>
<comment type="subcellular location">
    <subcellularLocation>
        <location evidence="1">Membrane</location>
        <topology evidence="1">Multi-pass membrane protein</topology>
    </subcellularLocation>
</comment>
<proteinExistence type="inferred from homology"/>
<evidence type="ECO:0000256" key="5">
    <source>
        <dbReference type="ARBA" id="ARBA00022989"/>
    </source>
</evidence>
<dbReference type="PROSITE" id="PS00216">
    <property type="entry name" value="SUGAR_TRANSPORT_1"/>
    <property type="match status" value="1"/>
</dbReference>
<comment type="catalytic activity">
    <reaction evidence="7">
        <text>myo-inositol(out) + H(+)(out) = myo-inositol(in) + H(+)(in)</text>
        <dbReference type="Rhea" id="RHEA:60364"/>
        <dbReference type="ChEBI" id="CHEBI:15378"/>
        <dbReference type="ChEBI" id="CHEBI:17268"/>
    </reaction>
</comment>
<accession>A0A8H5MDE2</accession>
<evidence type="ECO:0000256" key="4">
    <source>
        <dbReference type="ARBA" id="ARBA00022692"/>
    </source>
</evidence>
<dbReference type="NCBIfam" id="TIGR00879">
    <property type="entry name" value="SP"/>
    <property type="match status" value="1"/>
</dbReference>
<dbReference type="FunFam" id="1.20.1250.20:FF:000078">
    <property type="entry name" value="MFS maltose transporter, putative"/>
    <property type="match status" value="1"/>
</dbReference>
<dbReference type="PRINTS" id="PR00171">
    <property type="entry name" value="SUGRTRNSPORT"/>
</dbReference>